<dbReference type="Proteomes" id="UP000176939">
    <property type="component" value="Unassembled WGS sequence"/>
</dbReference>
<evidence type="ECO:0000256" key="1">
    <source>
        <dbReference type="SAM" id="Phobius"/>
    </source>
</evidence>
<keyword evidence="1" id="KW-0812">Transmembrane</keyword>
<sequence>MEPIISPWLIYLLGFSENLGIIVSLLAFIFGAGAGIVFLVGLFGAKDNDKDLMNVHRRFRYIKWLFVIFLVLSIITPSKNTLIGMIVVQNITENNIKKAVVTGRDLKDEIKKDIIDILQGLESKKRIYEERKKN</sequence>
<dbReference type="AlphaFoldDB" id="A0A1F7X2N3"/>
<evidence type="ECO:0000313" key="3">
    <source>
        <dbReference type="Proteomes" id="UP000176939"/>
    </source>
</evidence>
<proteinExistence type="predicted"/>
<gene>
    <name evidence="2" type="ORF">A2Z67_04810</name>
</gene>
<keyword evidence="1" id="KW-0472">Membrane</keyword>
<name>A0A1F7X2N3_9BACT</name>
<keyword evidence="1" id="KW-1133">Transmembrane helix</keyword>
<reference evidence="2 3" key="1">
    <citation type="journal article" date="2016" name="Nat. Commun.">
        <title>Thousands of microbial genomes shed light on interconnected biogeochemical processes in an aquifer system.</title>
        <authorList>
            <person name="Anantharaman K."/>
            <person name="Brown C.T."/>
            <person name="Hug L.A."/>
            <person name="Sharon I."/>
            <person name="Castelle C.J."/>
            <person name="Probst A.J."/>
            <person name="Thomas B.C."/>
            <person name="Singh A."/>
            <person name="Wilkins M.J."/>
            <person name="Karaoz U."/>
            <person name="Brodie E.L."/>
            <person name="Williams K.H."/>
            <person name="Hubbard S.S."/>
            <person name="Banfield J.F."/>
        </authorList>
    </citation>
    <scope>NUCLEOTIDE SEQUENCE [LARGE SCALE GENOMIC DNA]</scope>
</reference>
<accession>A0A1F7X2N3</accession>
<protein>
    <submittedName>
        <fullName evidence="2">Uncharacterized protein</fullName>
    </submittedName>
</protein>
<feature type="transmembrane region" description="Helical" evidence="1">
    <location>
        <begin position="20"/>
        <end position="43"/>
    </location>
</feature>
<evidence type="ECO:0000313" key="2">
    <source>
        <dbReference type="EMBL" id="OGM09231.1"/>
    </source>
</evidence>
<organism evidence="2 3">
    <name type="scientific">Candidatus Woesebacteria bacterium RBG_13_36_22</name>
    <dbReference type="NCBI Taxonomy" id="1802478"/>
    <lineage>
        <taxon>Bacteria</taxon>
        <taxon>Candidatus Woeseibacteriota</taxon>
    </lineage>
</organism>
<dbReference type="EMBL" id="MGFQ01000024">
    <property type="protein sequence ID" value="OGM09231.1"/>
    <property type="molecule type" value="Genomic_DNA"/>
</dbReference>
<feature type="transmembrane region" description="Helical" evidence="1">
    <location>
        <begin position="64"/>
        <end position="88"/>
    </location>
</feature>
<comment type="caution">
    <text evidence="2">The sequence shown here is derived from an EMBL/GenBank/DDBJ whole genome shotgun (WGS) entry which is preliminary data.</text>
</comment>